<dbReference type="InterPro" id="IPR055342">
    <property type="entry name" value="MreC_beta-barrel_core"/>
</dbReference>
<dbReference type="RefSeq" id="WP_073284195.1">
    <property type="nucleotide sequence ID" value="NZ_FRCP01000007.1"/>
</dbReference>
<keyword evidence="7" id="KW-1133">Transmembrane helix</keyword>
<evidence type="ECO:0000256" key="5">
    <source>
        <dbReference type="PIRNR" id="PIRNR038471"/>
    </source>
</evidence>
<evidence type="ECO:0000256" key="1">
    <source>
        <dbReference type="ARBA" id="ARBA00009369"/>
    </source>
</evidence>
<dbReference type="EMBL" id="FRCP01000007">
    <property type="protein sequence ID" value="SHM19063.1"/>
    <property type="molecule type" value="Genomic_DNA"/>
</dbReference>
<dbReference type="GO" id="GO:0005886">
    <property type="term" value="C:plasma membrane"/>
    <property type="evidence" value="ECO:0007669"/>
    <property type="project" value="TreeGrafter"/>
</dbReference>
<comment type="function">
    <text evidence="5">Involved in formation and maintenance of cell shape.</text>
</comment>
<dbReference type="STRING" id="1120996.SAMN02746066_01083"/>
<protein>
    <recommendedName>
        <fullName evidence="2 5">Cell shape-determining protein MreC</fullName>
    </recommendedName>
    <alternativeName>
        <fullName evidence="4 5">Cell shape protein MreC</fullName>
    </alternativeName>
</protein>
<feature type="domain" description="Rod shape-determining protein MreC beta-barrel core" evidence="8">
    <location>
        <begin position="125"/>
        <end position="274"/>
    </location>
</feature>
<evidence type="ECO:0000256" key="4">
    <source>
        <dbReference type="ARBA" id="ARBA00032089"/>
    </source>
</evidence>
<gene>
    <name evidence="9" type="ORF">SAMN02746066_01083</name>
</gene>
<dbReference type="NCBIfam" id="TIGR00219">
    <property type="entry name" value="mreC"/>
    <property type="match status" value="1"/>
</dbReference>
<comment type="similarity">
    <text evidence="1 5">Belongs to the MreC family.</text>
</comment>
<evidence type="ECO:0000256" key="3">
    <source>
        <dbReference type="ARBA" id="ARBA00022960"/>
    </source>
</evidence>
<evidence type="ECO:0000313" key="10">
    <source>
        <dbReference type="Proteomes" id="UP000184038"/>
    </source>
</evidence>
<dbReference type="InterPro" id="IPR007221">
    <property type="entry name" value="MreC"/>
</dbReference>
<dbReference type="GO" id="GO:0008360">
    <property type="term" value="P:regulation of cell shape"/>
    <property type="evidence" value="ECO:0007669"/>
    <property type="project" value="UniProtKB-KW"/>
</dbReference>
<evidence type="ECO:0000256" key="7">
    <source>
        <dbReference type="SAM" id="Phobius"/>
    </source>
</evidence>
<dbReference type="InterPro" id="IPR042175">
    <property type="entry name" value="Cell/Rod_MreC_2"/>
</dbReference>
<evidence type="ECO:0000259" key="8">
    <source>
        <dbReference type="Pfam" id="PF04085"/>
    </source>
</evidence>
<dbReference type="Proteomes" id="UP000184038">
    <property type="component" value="Unassembled WGS sequence"/>
</dbReference>
<sequence>MRRRTRFSLEPKYILAICSVLCIILIFISVRYEDKVQPAKDAVTGVFTPMQKGINTVGKWITDKIELLSSIKDLQQENKELKEKLSETTYQNRILQQEGYELDTLRDLYELDKRYPSYPKVAATIISRDTNNWYNRFVIDKGSDDGLKVGMNVLAGNGLVGIITEVGHNNATVRSIIDDASNVSGMFLKTNDQCNVKGNLELIDKGLIEVQGIDKDAKIKEGYEIVTSTISPKYLQGILIGYISDVTVDANNMTKSGYLTPAVDFTNLTTVLVITELKETLY</sequence>
<dbReference type="Gene3D" id="2.40.10.350">
    <property type="entry name" value="Rod shape-determining protein MreC, domain 2"/>
    <property type="match status" value="1"/>
</dbReference>
<dbReference type="PANTHER" id="PTHR34138">
    <property type="entry name" value="CELL SHAPE-DETERMINING PROTEIN MREC"/>
    <property type="match status" value="1"/>
</dbReference>
<accession>A0A1M7GRY9</accession>
<evidence type="ECO:0000256" key="2">
    <source>
        <dbReference type="ARBA" id="ARBA00013855"/>
    </source>
</evidence>
<dbReference type="Gene3D" id="2.40.10.340">
    <property type="entry name" value="Rod shape-determining protein MreC, domain 1"/>
    <property type="match status" value="1"/>
</dbReference>
<dbReference type="OrthoDB" id="9792313at2"/>
<proteinExistence type="inferred from homology"/>
<keyword evidence="7" id="KW-0812">Transmembrane</keyword>
<name>A0A1M7GRY9_9FIRM</name>
<dbReference type="PIRSF" id="PIRSF038471">
    <property type="entry name" value="MreC"/>
    <property type="match status" value="1"/>
</dbReference>
<dbReference type="Pfam" id="PF04085">
    <property type="entry name" value="MreC"/>
    <property type="match status" value="1"/>
</dbReference>
<dbReference type="AlphaFoldDB" id="A0A1M7GRY9"/>
<keyword evidence="10" id="KW-1185">Reference proteome</keyword>
<reference evidence="9 10" key="1">
    <citation type="submission" date="2016-11" db="EMBL/GenBank/DDBJ databases">
        <authorList>
            <person name="Jaros S."/>
            <person name="Januszkiewicz K."/>
            <person name="Wedrychowicz H."/>
        </authorList>
    </citation>
    <scope>NUCLEOTIDE SEQUENCE [LARGE SCALE GENOMIC DNA]</scope>
    <source>
        <strain evidence="9 10">DSM 15930</strain>
    </source>
</reference>
<keyword evidence="3 5" id="KW-0133">Cell shape</keyword>
<keyword evidence="7" id="KW-0472">Membrane</keyword>
<evidence type="ECO:0000256" key="6">
    <source>
        <dbReference type="SAM" id="Coils"/>
    </source>
</evidence>
<evidence type="ECO:0000313" key="9">
    <source>
        <dbReference type="EMBL" id="SHM19063.1"/>
    </source>
</evidence>
<organism evidence="9 10">
    <name type="scientific">Anaerosporobacter mobilis DSM 15930</name>
    <dbReference type="NCBI Taxonomy" id="1120996"/>
    <lineage>
        <taxon>Bacteria</taxon>
        <taxon>Bacillati</taxon>
        <taxon>Bacillota</taxon>
        <taxon>Clostridia</taxon>
        <taxon>Lachnospirales</taxon>
        <taxon>Lachnospiraceae</taxon>
        <taxon>Anaerosporobacter</taxon>
    </lineage>
</organism>
<dbReference type="PANTHER" id="PTHR34138:SF1">
    <property type="entry name" value="CELL SHAPE-DETERMINING PROTEIN MREC"/>
    <property type="match status" value="1"/>
</dbReference>
<feature type="coiled-coil region" evidence="6">
    <location>
        <begin position="64"/>
        <end position="98"/>
    </location>
</feature>
<feature type="transmembrane region" description="Helical" evidence="7">
    <location>
        <begin position="12"/>
        <end position="32"/>
    </location>
</feature>
<keyword evidence="6" id="KW-0175">Coiled coil</keyword>
<dbReference type="InterPro" id="IPR042177">
    <property type="entry name" value="Cell/Rod_1"/>
</dbReference>